<evidence type="ECO:0000313" key="2">
    <source>
        <dbReference type="EMBL" id="KAJ1093791.1"/>
    </source>
</evidence>
<feature type="region of interest" description="Disordered" evidence="1">
    <location>
        <begin position="88"/>
        <end position="113"/>
    </location>
</feature>
<sequence length="113" mass="12048">MLCCWRAVHANRARWEPRPWTTSGELSHPSGSAPEPSTVGPAGTALCPRLSLMTSAAPVGYLLPTNTARGEQSPRTTSHELSLIHPAMPHSGVTKAPRSPVGYLLPTNTARVE</sequence>
<organism evidence="2 3">
    <name type="scientific">Pleurodeles waltl</name>
    <name type="common">Iberian ribbed newt</name>
    <dbReference type="NCBI Taxonomy" id="8319"/>
    <lineage>
        <taxon>Eukaryota</taxon>
        <taxon>Metazoa</taxon>
        <taxon>Chordata</taxon>
        <taxon>Craniata</taxon>
        <taxon>Vertebrata</taxon>
        <taxon>Euteleostomi</taxon>
        <taxon>Amphibia</taxon>
        <taxon>Batrachia</taxon>
        <taxon>Caudata</taxon>
        <taxon>Salamandroidea</taxon>
        <taxon>Salamandridae</taxon>
        <taxon>Pleurodelinae</taxon>
        <taxon>Pleurodeles</taxon>
    </lineage>
</organism>
<proteinExistence type="predicted"/>
<reference evidence="2" key="1">
    <citation type="journal article" date="2022" name="bioRxiv">
        <title>Sequencing and chromosome-scale assembly of the giantPleurodeles waltlgenome.</title>
        <authorList>
            <person name="Brown T."/>
            <person name="Elewa A."/>
            <person name="Iarovenko S."/>
            <person name="Subramanian E."/>
            <person name="Araus A.J."/>
            <person name="Petzold A."/>
            <person name="Susuki M."/>
            <person name="Suzuki K.-i.T."/>
            <person name="Hayashi T."/>
            <person name="Toyoda A."/>
            <person name="Oliveira C."/>
            <person name="Osipova E."/>
            <person name="Leigh N.D."/>
            <person name="Simon A."/>
            <person name="Yun M.H."/>
        </authorList>
    </citation>
    <scope>NUCLEOTIDE SEQUENCE</scope>
    <source>
        <strain evidence="2">20211129_DDA</strain>
        <tissue evidence="2">Liver</tissue>
    </source>
</reference>
<dbReference type="AlphaFoldDB" id="A0AAV7LQX8"/>
<name>A0AAV7LQX8_PLEWA</name>
<gene>
    <name evidence="2" type="ORF">NDU88_006883</name>
</gene>
<dbReference type="EMBL" id="JANPWB010000015">
    <property type="protein sequence ID" value="KAJ1093791.1"/>
    <property type="molecule type" value="Genomic_DNA"/>
</dbReference>
<feature type="region of interest" description="Disordered" evidence="1">
    <location>
        <begin position="16"/>
        <end position="43"/>
    </location>
</feature>
<evidence type="ECO:0000256" key="1">
    <source>
        <dbReference type="SAM" id="MobiDB-lite"/>
    </source>
</evidence>
<protein>
    <submittedName>
        <fullName evidence="2">Uncharacterized protein</fullName>
    </submittedName>
</protein>
<comment type="caution">
    <text evidence="2">The sequence shown here is derived from an EMBL/GenBank/DDBJ whole genome shotgun (WGS) entry which is preliminary data.</text>
</comment>
<accession>A0AAV7LQX8</accession>
<keyword evidence="3" id="KW-1185">Reference proteome</keyword>
<dbReference type="Proteomes" id="UP001066276">
    <property type="component" value="Chromosome 11"/>
</dbReference>
<evidence type="ECO:0000313" key="3">
    <source>
        <dbReference type="Proteomes" id="UP001066276"/>
    </source>
</evidence>